<reference evidence="1 2" key="1">
    <citation type="submission" date="2014-06" db="EMBL/GenBank/DDBJ databases">
        <title>Draft genome sequence of an extremely salt tolerant bacteria Halomonas salina/CIFRI 1.</title>
        <authorList>
            <person name="Behera B.D."/>
            <person name="Meena D.K."/>
            <person name="Das P."/>
            <person name="Maharana J."/>
            <person name="Paria P."/>
            <person name="Sharma A.P."/>
            <person name="Shamsudheen K.V."/>
            <person name="Rijit J."/>
            <person name="Dixit V."/>
            <person name="Verma A."/>
            <person name="Scaria V."/>
            <person name="Sivasubbu S."/>
        </authorList>
    </citation>
    <scope>NUCLEOTIDE SEQUENCE [LARGE SCALE GENOMIC DNA]</scope>
    <source>
        <strain evidence="1 2">CIFRI 1</strain>
    </source>
</reference>
<accession>A0ABR4WU62</accession>
<organism evidence="1 2">
    <name type="scientific">Halomonas salina</name>
    <dbReference type="NCBI Taxonomy" id="42565"/>
    <lineage>
        <taxon>Bacteria</taxon>
        <taxon>Pseudomonadati</taxon>
        <taxon>Pseudomonadota</taxon>
        <taxon>Gammaproteobacteria</taxon>
        <taxon>Oceanospirillales</taxon>
        <taxon>Halomonadaceae</taxon>
        <taxon>Halomonas</taxon>
    </lineage>
</organism>
<protein>
    <submittedName>
        <fullName evidence="1">Uncharacterized protein</fullName>
    </submittedName>
</protein>
<dbReference type="Proteomes" id="UP000029721">
    <property type="component" value="Unassembled WGS sequence"/>
</dbReference>
<sequence>MATPIREQILVALKAKLSGLAAFDGAQVQRSNRHIDGDNLPAINLWDDSDATIEQERYSQTSVTTQINVETLHWADKDHTVWSTQANGLLAELIAAATSGDRTLGGLADDVAYRGDAIDYPVDGSDMIGIAVVLEVRWRHDIGDPFINSMG</sequence>
<dbReference type="RefSeq" id="WP_035595489.1">
    <property type="nucleotide sequence ID" value="NZ_JOKD01000020.1"/>
</dbReference>
<evidence type="ECO:0000313" key="2">
    <source>
        <dbReference type="Proteomes" id="UP000029721"/>
    </source>
</evidence>
<keyword evidence="2" id="KW-1185">Reference proteome</keyword>
<dbReference type="EMBL" id="JOKD01000020">
    <property type="protein sequence ID" value="KGE78272.1"/>
    <property type="molecule type" value="Genomic_DNA"/>
</dbReference>
<name>A0ABR4WU62_9GAMM</name>
<gene>
    <name evidence="1" type="ORF">FP66_04565</name>
</gene>
<comment type="caution">
    <text evidence="1">The sequence shown here is derived from an EMBL/GenBank/DDBJ whole genome shotgun (WGS) entry which is preliminary data.</text>
</comment>
<proteinExistence type="predicted"/>
<evidence type="ECO:0000313" key="1">
    <source>
        <dbReference type="EMBL" id="KGE78272.1"/>
    </source>
</evidence>